<evidence type="ECO:0000313" key="2">
    <source>
        <dbReference type="Proteomes" id="UP001235939"/>
    </source>
</evidence>
<dbReference type="InterPro" id="IPR052482">
    <property type="entry name" value="mtLSU_mL37"/>
</dbReference>
<keyword evidence="2" id="KW-1185">Reference proteome</keyword>
<dbReference type="PANTHER" id="PTHR15889:SF2">
    <property type="entry name" value="LARGE RIBOSOMAL SUBUNIT PROTEIN ML37"/>
    <property type="match status" value="1"/>
</dbReference>
<protein>
    <submittedName>
        <fullName evidence="1">MRPL37</fullName>
    </submittedName>
</protein>
<proteinExistence type="predicted"/>
<dbReference type="PANTHER" id="PTHR15889">
    <property type="entry name" value="MITOCHONDRIAL RIBOSOMAL PROTEIN L37"/>
    <property type="match status" value="1"/>
</dbReference>
<accession>A0ABY6L2P6</accession>
<gene>
    <name evidence="1" type="ORF">LAZ67_12002555</name>
</gene>
<organism evidence="1 2">
    <name type="scientific">Cordylochernes scorpioides</name>
    <dbReference type="NCBI Taxonomy" id="51811"/>
    <lineage>
        <taxon>Eukaryota</taxon>
        <taxon>Metazoa</taxon>
        <taxon>Ecdysozoa</taxon>
        <taxon>Arthropoda</taxon>
        <taxon>Chelicerata</taxon>
        <taxon>Arachnida</taxon>
        <taxon>Pseudoscorpiones</taxon>
        <taxon>Cheliferoidea</taxon>
        <taxon>Chernetidae</taxon>
        <taxon>Cordylochernes</taxon>
    </lineage>
</organism>
<dbReference type="Proteomes" id="UP001235939">
    <property type="component" value="Chromosome 12"/>
</dbReference>
<name>A0ABY6L2P6_9ARAC</name>
<dbReference type="EMBL" id="CP092874">
    <property type="protein sequence ID" value="UYV75124.1"/>
    <property type="molecule type" value="Genomic_DNA"/>
</dbReference>
<reference evidence="1 2" key="1">
    <citation type="submission" date="2022-01" db="EMBL/GenBank/DDBJ databases">
        <title>A chromosomal length assembly of Cordylochernes scorpioides.</title>
        <authorList>
            <person name="Zeh D."/>
            <person name="Zeh J."/>
        </authorList>
    </citation>
    <scope>NUCLEOTIDE SEQUENCE [LARGE SCALE GENOMIC DNA]</scope>
    <source>
        <strain evidence="1">IN4F17</strain>
        <tissue evidence="1">Whole Body</tissue>
    </source>
</reference>
<evidence type="ECO:0000313" key="1">
    <source>
        <dbReference type="EMBL" id="UYV75124.1"/>
    </source>
</evidence>
<sequence>MTQNKATKCQMEGGCNYDAHAKWFTELFSEFKPQCLCSTKMRLTQIALQKNNILHRISYPFTFKKIFKRRSKLPVLEHVTSLPPKVDGSKIEVVNINEYIYPKPTFPEKYDPLKEILKTPPLEKMPKAAYFISNRTRLVEGHKQMSNLIKTVVYEGSLPPSIQSLAEDMAPHEKQVRELVLDATIRNGRQIKLGKVIDVTQPHIFKPTEYSVSLRVQLKQLTQNLLLFHNQRLVVQDLSAFLSRTIIPLVTTRILVPREEQLLGFCMEQDHLLASKDPLPPVAGPEEVRATESQSLMDIYPLLPTLDLKPTDIYTDSQINCELPWVNFIPLIYGYAEHQPNSYPHTAIMIHKEHSWFFPTMRISRSMATCFANAATVARKLYGENVGELPQPVVTQCIHLDVHGLYLVVYQLNTLDLTSPTGVKNQAWVESTGPLYTRAKWYEGLQDLDVAPLGKMAALLNNGLN</sequence>